<comment type="caution">
    <text evidence="1">The sequence shown here is derived from an EMBL/GenBank/DDBJ whole genome shotgun (WGS) entry which is preliminary data.</text>
</comment>
<reference evidence="1 2" key="1">
    <citation type="submission" date="2019-11" db="EMBL/GenBank/DDBJ databases">
        <title>Novel species isolated from a subtropical stream in China.</title>
        <authorList>
            <person name="Lu H."/>
        </authorList>
    </citation>
    <scope>NUCLEOTIDE SEQUENCE [LARGE SCALE GENOMIC DNA]</scope>
    <source>
        <strain evidence="1 2">FT80W</strain>
    </source>
</reference>
<keyword evidence="2" id="KW-1185">Reference proteome</keyword>
<protein>
    <submittedName>
        <fullName evidence="1">PhnD/SsuA/transferrin family substrate-binding protein</fullName>
    </submittedName>
</protein>
<evidence type="ECO:0000313" key="1">
    <source>
        <dbReference type="EMBL" id="MRW90461.1"/>
    </source>
</evidence>
<dbReference type="EMBL" id="WKJK01000005">
    <property type="protein sequence ID" value="MRW90461.1"/>
    <property type="molecule type" value="Genomic_DNA"/>
</dbReference>
<dbReference type="AlphaFoldDB" id="A0A6I2KXE1"/>
<dbReference type="Proteomes" id="UP000433309">
    <property type="component" value="Unassembled WGS sequence"/>
</dbReference>
<dbReference type="Pfam" id="PF12974">
    <property type="entry name" value="Phosphonate-bd"/>
    <property type="match status" value="1"/>
</dbReference>
<proteinExistence type="predicted"/>
<evidence type="ECO:0000313" key="2">
    <source>
        <dbReference type="Proteomes" id="UP000433309"/>
    </source>
</evidence>
<name>A0A6I2KXE1_9BURK</name>
<dbReference type="RefSeq" id="WP_154375963.1">
    <property type="nucleotide sequence ID" value="NZ_WKJK01000005.1"/>
</dbReference>
<dbReference type="Gene3D" id="3.40.190.10">
    <property type="entry name" value="Periplasmic binding protein-like II"/>
    <property type="match status" value="2"/>
</dbReference>
<dbReference type="PANTHER" id="PTHR35841">
    <property type="entry name" value="PHOSPHONATES-BINDING PERIPLASMIC PROTEIN"/>
    <property type="match status" value="1"/>
</dbReference>
<organism evidence="1 2">
    <name type="scientific">Duganella guangzhouensis</name>
    <dbReference type="NCBI Taxonomy" id="2666084"/>
    <lineage>
        <taxon>Bacteria</taxon>
        <taxon>Pseudomonadati</taxon>
        <taxon>Pseudomonadota</taxon>
        <taxon>Betaproteobacteria</taxon>
        <taxon>Burkholderiales</taxon>
        <taxon>Oxalobacteraceae</taxon>
        <taxon>Telluria group</taxon>
        <taxon>Duganella</taxon>
    </lineage>
</organism>
<accession>A0A6I2KXE1</accession>
<sequence>MNWKVALPMYNVSPRLQRGYETLLERLLADAGVRAELVAPSDLPAFWRRDDVLLTQTCGYPYVTMLADTVRLVATPCFDFPGCDGSDYSSLILARTASGVRELEQARGRVVAVNEAHSNSGMNVLRHAVAPLARDGRFFGEVKWSGSHVGSMRMLRAGEADLAAIDCVTYGYLRAETPGFLCGTKVVGRSASSPGLPLVASRAVPDELVAALRAALLSPSEALLTLMQEVRINAFEYRTDADYERIRRLEAEAVAAGYPQIA</sequence>
<gene>
    <name evidence="1" type="ORF">GJ699_10735</name>
</gene>
<dbReference type="PANTHER" id="PTHR35841:SF1">
    <property type="entry name" value="PHOSPHONATES-BINDING PERIPLASMIC PROTEIN"/>
    <property type="match status" value="1"/>
</dbReference>
<dbReference type="SUPFAM" id="SSF53850">
    <property type="entry name" value="Periplasmic binding protein-like II"/>
    <property type="match status" value="1"/>
</dbReference>